<protein>
    <submittedName>
        <fullName evidence="3">Uncharacterized protein</fullName>
    </submittedName>
</protein>
<evidence type="ECO:0000256" key="2">
    <source>
        <dbReference type="SAM" id="MobiDB-lite"/>
    </source>
</evidence>
<organism evidence="3">
    <name type="scientific">human gut metagenome</name>
    <dbReference type="NCBI Taxonomy" id="408170"/>
    <lineage>
        <taxon>unclassified sequences</taxon>
        <taxon>metagenomes</taxon>
        <taxon>organismal metagenomes</taxon>
    </lineage>
</organism>
<feature type="compositionally biased region" description="Gly residues" evidence="2">
    <location>
        <begin position="75"/>
        <end position="91"/>
    </location>
</feature>
<sequence length="149" mass="14926">MQGELDTLSALMNKATNDASASSSELTSQLNDLTGRVDSAREAVDTLIDKTVNGFDIGTQTINITDLTKLTGQGTINGSGNGSANGSGNGNINGTIELVPTPEPTEEPEETPEPTETPAVTQAPAVTEAPTAAPDPGSDCGTCPGAGPA</sequence>
<dbReference type="EMBL" id="AJWY01012405">
    <property type="protein sequence ID" value="EKC50037.1"/>
    <property type="molecule type" value="Genomic_DNA"/>
</dbReference>
<gene>
    <name evidence="3" type="ORF">LEA_18095</name>
</gene>
<accession>K1RN68</accession>
<dbReference type="AlphaFoldDB" id="K1RN68"/>
<feature type="compositionally biased region" description="Low complexity" evidence="2">
    <location>
        <begin position="114"/>
        <end position="134"/>
    </location>
</feature>
<proteinExistence type="predicted"/>
<feature type="region of interest" description="Disordered" evidence="2">
    <location>
        <begin position="75"/>
        <end position="149"/>
    </location>
</feature>
<evidence type="ECO:0000313" key="3">
    <source>
        <dbReference type="EMBL" id="EKC50037.1"/>
    </source>
</evidence>
<name>K1RN68_9ZZZZ</name>
<reference evidence="3" key="1">
    <citation type="journal article" date="2013" name="Environ. Microbiol.">
        <title>Microbiota from the distal guts of lean and obese adolescents exhibit partial functional redundancy besides clear differences in community structure.</title>
        <authorList>
            <person name="Ferrer M."/>
            <person name="Ruiz A."/>
            <person name="Lanza F."/>
            <person name="Haange S.B."/>
            <person name="Oberbach A."/>
            <person name="Till H."/>
            <person name="Bargiela R."/>
            <person name="Campoy C."/>
            <person name="Segura M.T."/>
            <person name="Richter M."/>
            <person name="von Bergen M."/>
            <person name="Seifert J."/>
            <person name="Suarez A."/>
        </authorList>
    </citation>
    <scope>NUCLEOTIDE SEQUENCE</scope>
</reference>
<comment type="caution">
    <text evidence="3">The sequence shown here is derived from an EMBL/GenBank/DDBJ whole genome shotgun (WGS) entry which is preliminary data.</text>
</comment>
<feature type="compositionally biased region" description="Acidic residues" evidence="2">
    <location>
        <begin position="104"/>
        <end position="113"/>
    </location>
</feature>
<evidence type="ECO:0000256" key="1">
    <source>
        <dbReference type="SAM" id="Coils"/>
    </source>
</evidence>
<feature type="coiled-coil region" evidence="1">
    <location>
        <begin position="23"/>
        <end position="50"/>
    </location>
</feature>
<keyword evidence="1" id="KW-0175">Coiled coil</keyword>